<dbReference type="Gene3D" id="3.90.550.10">
    <property type="entry name" value="Spore Coat Polysaccharide Biosynthesis Protein SpsA, Chain A"/>
    <property type="match status" value="1"/>
</dbReference>
<gene>
    <name evidence="2" type="primary">gtr110</name>
</gene>
<dbReference type="AlphaFoldDB" id="A0A513QCM0"/>
<evidence type="ECO:0000259" key="1">
    <source>
        <dbReference type="Pfam" id="PF00535"/>
    </source>
</evidence>
<dbReference type="EMBL" id="MK399432">
    <property type="protein sequence ID" value="QBM04840.1"/>
    <property type="molecule type" value="Genomic_DNA"/>
</dbReference>
<dbReference type="Pfam" id="PF00535">
    <property type="entry name" value="Glycos_transf_2"/>
    <property type="match status" value="1"/>
</dbReference>
<dbReference type="InterPro" id="IPR001173">
    <property type="entry name" value="Glyco_trans_2-like"/>
</dbReference>
<name>A0A513QCM0_ACIBA</name>
<organism evidence="2">
    <name type="scientific">Acinetobacter baumannii</name>
    <dbReference type="NCBI Taxonomy" id="470"/>
    <lineage>
        <taxon>Bacteria</taxon>
        <taxon>Pseudomonadati</taxon>
        <taxon>Pseudomonadota</taxon>
        <taxon>Gammaproteobacteria</taxon>
        <taxon>Moraxellales</taxon>
        <taxon>Moraxellaceae</taxon>
        <taxon>Acinetobacter</taxon>
        <taxon>Acinetobacter calcoaceticus/baumannii complex</taxon>
    </lineage>
</organism>
<dbReference type="InterPro" id="IPR029044">
    <property type="entry name" value="Nucleotide-diphossugar_trans"/>
</dbReference>
<accession>A0A513QCM0</accession>
<proteinExistence type="predicted"/>
<dbReference type="SUPFAM" id="SSF53448">
    <property type="entry name" value="Nucleotide-diphospho-sugar transferases"/>
    <property type="match status" value="1"/>
</dbReference>
<evidence type="ECO:0000313" key="2">
    <source>
        <dbReference type="EMBL" id="QBM04840.1"/>
    </source>
</evidence>
<protein>
    <submittedName>
        <fullName evidence="2">Gtr110</fullName>
    </submittedName>
</protein>
<reference evidence="2" key="1">
    <citation type="submission" date="2019-01" db="EMBL/GenBank/DDBJ databases">
        <authorList>
            <person name="Shneider M.M."/>
            <person name="Popova A.V."/>
            <person name="Shelenkov A.A."/>
            <person name="Mikhailova Y.V."/>
            <person name="Shagin D.A."/>
            <person name="Knirel Y.A."/>
            <person name="Kenyon J."/>
            <person name="Edelstein M.V."/>
        </authorList>
    </citation>
    <scope>NUCLEOTIDE SEQUENCE</scope>
    <source>
        <strain evidence="2">55-66</strain>
    </source>
</reference>
<sequence length="287" mass="33204">MNNNKIALVVIVYGKALEDAMTIQSLLSFEEKLEHLLIVNNGPAVIDENSAVLTSLAQKHHHVVLENQVQNKPLSWIYNDFIQQYDADYYVLFDDDTEINPEYQRKIFIMQGVDIELPKIISMNDKAQYYPLVDGVIEQKDGIISNAKEIFSIGSGLVISKDIKQYFIENKIELFDSHFALYGVDFSFFRKINHIAKQKNIIFSISSNTYIKHSLSRTEKETNAWRDKERLYDLVLTLKYYYSYAELRILKLFFKKILGGKIKDALLILSTAFNGAHPRCMNKVLND</sequence>
<feature type="domain" description="Glycosyltransferase 2-like" evidence="1">
    <location>
        <begin position="9"/>
        <end position="106"/>
    </location>
</feature>
<dbReference type="RefSeq" id="WP_023897483.1">
    <property type="nucleotide sequence ID" value="NZ_CP171396.1"/>
</dbReference>